<dbReference type="InterPro" id="IPR050330">
    <property type="entry name" value="Bact_OuterMem_StrucFunc"/>
</dbReference>
<dbReference type="InterPro" id="IPR006665">
    <property type="entry name" value="OmpA-like"/>
</dbReference>
<dbReference type="PANTHER" id="PTHR30329">
    <property type="entry name" value="STATOR ELEMENT OF FLAGELLAR MOTOR COMPLEX"/>
    <property type="match status" value="1"/>
</dbReference>
<dbReference type="RefSeq" id="WP_037010311.1">
    <property type="nucleotide sequence ID" value="NZ_JRMB01000001.1"/>
</dbReference>
<dbReference type="PRINTS" id="PR01021">
    <property type="entry name" value="OMPADOMAIN"/>
</dbReference>
<reference evidence="6 7" key="1">
    <citation type="submission" date="2014-09" db="EMBL/GenBank/DDBJ databases">
        <title>Genome sequence of Pseudomonas lutea strain DSM 17257T.</title>
        <authorList>
            <person name="Kwak Y."/>
            <person name="Shin J.-H."/>
        </authorList>
    </citation>
    <scope>NUCLEOTIDE SEQUENCE [LARGE SCALE GENOMIC DNA]</scope>
    <source>
        <strain evidence="6 7">DSM 17257</strain>
    </source>
</reference>
<evidence type="ECO:0000256" key="2">
    <source>
        <dbReference type="ARBA" id="ARBA00023136"/>
    </source>
</evidence>
<evidence type="ECO:0000256" key="1">
    <source>
        <dbReference type="ARBA" id="ARBA00004442"/>
    </source>
</evidence>
<accession>A0A9X0JJY7</accession>
<evidence type="ECO:0000256" key="4">
    <source>
        <dbReference type="SAM" id="Phobius"/>
    </source>
</evidence>
<keyword evidence="4" id="KW-0812">Transmembrane</keyword>
<proteinExistence type="predicted"/>
<evidence type="ECO:0000313" key="6">
    <source>
        <dbReference type="EMBL" id="KGF65263.1"/>
    </source>
</evidence>
<dbReference type="OrthoDB" id="345640at2"/>
<dbReference type="InterPro" id="IPR036737">
    <property type="entry name" value="OmpA-like_sf"/>
</dbReference>
<feature type="domain" description="OmpA-like" evidence="5">
    <location>
        <begin position="459"/>
        <end position="577"/>
    </location>
</feature>
<evidence type="ECO:0000259" key="5">
    <source>
        <dbReference type="PROSITE" id="PS51123"/>
    </source>
</evidence>
<keyword evidence="2 3" id="KW-0472">Membrane</keyword>
<dbReference type="GO" id="GO:0009279">
    <property type="term" value="C:cell outer membrane"/>
    <property type="evidence" value="ECO:0007669"/>
    <property type="project" value="UniProtKB-SubCell"/>
</dbReference>
<feature type="transmembrane region" description="Helical" evidence="4">
    <location>
        <begin position="32"/>
        <end position="49"/>
    </location>
</feature>
<organism evidence="6 7">
    <name type="scientific">Pseudomonas lutea</name>
    <dbReference type="NCBI Taxonomy" id="243924"/>
    <lineage>
        <taxon>Bacteria</taxon>
        <taxon>Pseudomonadati</taxon>
        <taxon>Pseudomonadota</taxon>
        <taxon>Gammaproteobacteria</taxon>
        <taxon>Pseudomonadales</taxon>
        <taxon>Pseudomonadaceae</taxon>
        <taxon>Pseudomonas</taxon>
    </lineage>
</organism>
<protein>
    <recommendedName>
        <fullName evidence="5">OmpA-like domain-containing protein</fullName>
    </recommendedName>
</protein>
<dbReference type="AlphaFoldDB" id="A0A9X0JJY7"/>
<dbReference type="SUPFAM" id="SSF103088">
    <property type="entry name" value="OmpA-like"/>
    <property type="match status" value="1"/>
</dbReference>
<dbReference type="PANTHER" id="PTHR30329:SF20">
    <property type="entry name" value="EXPORTED PROTEIN"/>
    <property type="match status" value="1"/>
</dbReference>
<name>A0A9X0JJY7_9PSED</name>
<dbReference type="EMBL" id="JRMB01000001">
    <property type="protein sequence ID" value="KGF65263.1"/>
    <property type="molecule type" value="Genomic_DNA"/>
</dbReference>
<dbReference type="PROSITE" id="PS51123">
    <property type="entry name" value="OMPA_2"/>
    <property type="match status" value="1"/>
</dbReference>
<dbReference type="Proteomes" id="UP000029719">
    <property type="component" value="Unassembled WGS sequence"/>
</dbReference>
<dbReference type="Gene3D" id="3.30.1330.60">
    <property type="entry name" value="OmpA-like domain"/>
    <property type="match status" value="1"/>
</dbReference>
<evidence type="ECO:0000256" key="3">
    <source>
        <dbReference type="PROSITE-ProRule" id="PRU00473"/>
    </source>
</evidence>
<gene>
    <name evidence="6" type="ORF">LT42_04740</name>
</gene>
<dbReference type="InterPro" id="IPR006664">
    <property type="entry name" value="OMP_bac"/>
</dbReference>
<sequence length="600" mass="64015">MALNLMRGLVLWCGCLALVLIGVLPLSPGAQAVSGAIALALVVAAWVFAGRRSASVGASLSVAAWRSLPGVAYGQPVVLVCGEHLALLGPRNREVADGAVEHSQIRLTPNGCYISVPAVETLPSQVAALLTARPQWRSQLSVMCIVNPAHCADTAELAGQLRALEHQLSIIRSRALALPLWVVSCQPAQQSARHPGATGLGRHDADSVTRPLWFSWEAGSASARVRGDGSCVSAEDWQRQAADPKACAERLRTTVQMNAGAAWLAQFVAPYFTRTGRHHTPLPVAYVIHRGAGLPPAVPGNVWQQWLQAKTALRAAPTLAAQDDCAMPLPDPLLELLPRHNGHSAVRRATVVGLWLAAFTVIVAMSSSARQNTLLLRQVGDDLRRFASITHTAGRGAQAAAQRDAALNVLHQHARRLDDYYRYGEPASLGLGLYRAEQLRIPVWAAIGNYRPAAEMTTRAPEPVRLDTLSLFHIGSAELKADSTQILINALVGIKARPGWLIVVTGHTDATGSVQHNLRLSRDRAASVRDWMQRMGGIPGSCFAVQGFGATQPIASNDTEQGRRANRRVDIRLVPEEGACGSLSAGAGLANPSPIAAFEN</sequence>
<dbReference type="CDD" id="cd07185">
    <property type="entry name" value="OmpA_C-like"/>
    <property type="match status" value="1"/>
</dbReference>
<dbReference type="Pfam" id="PF00691">
    <property type="entry name" value="OmpA"/>
    <property type="match status" value="1"/>
</dbReference>
<keyword evidence="4" id="KW-1133">Transmembrane helix</keyword>
<comment type="subcellular location">
    <subcellularLocation>
        <location evidence="1">Cell outer membrane</location>
    </subcellularLocation>
</comment>
<evidence type="ECO:0000313" key="7">
    <source>
        <dbReference type="Proteomes" id="UP000029719"/>
    </source>
</evidence>
<comment type="caution">
    <text evidence="6">The sequence shown here is derived from an EMBL/GenBank/DDBJ whole genome shotgun (WGS) entry which is preliminary data.</text>
</comment>
<feature type="transmembrane region" description="Helical" evidence="4">
    <location>
        <begin position="9"/>
        <end position="26"/>
    </location>
</feature>